<dbReference type="GO" id="GO:0046983">
    <property type="term" value="F:protein dimerization activity"/>
    <property type="evidence" value="ECO:0007669"/>
    <property type="project" value="InterPro"/>
</dbReference>
<evidence type="ECO:0000256" key="3">
    <source>
        <dbReference type="ARBA" id="ARBA00022691"/>
    </source>
</evidence>
<dbReference type="Proteomes" id="UP000005824">
    <property type="component" value="Unassembled WGS sequence"/>
</dbReference>
<keyword evidence="1 7" id="KW-0489">Methyltransferase</keyword>
<dbReference type="InterPro" id="IPR036388">
    <property type="entry name" value="WH-like_DNA-bd_sf"/>
</dbReference>
<gene>
    <name evidence="7" type="ORF">CfE428DRAFT_6454</name>
</gene>
<evidence type="ECO:0000256" key="4">
    <source>
        <dbReference type="PIRSR" id="PIRSR005739-1"/>
    </source>
</evidence>
<evidence type="ECO:0000256" key="1">
    <source>
        <dbReference type="ARBA" id="ARBA00022603"/>
    </source>
</evidence>
<dbReference type="PANTHER" id="PTHR43712">
    <property type="entry name" value="PUTATIVE (AFU_ORTHOLOGUE AFUA_4G14580)-RELATED"/>
    <property type="match status" value="1"/>
</dbReference>
<dbReference type="PROSITE" id="PS51683">
    <property type="entry name" value="SAM_OMT_II"/>
    <property type="match status" value="1"/>
</dbReference>
<dbReference type="CDD" id="cd02440">
    <property type="entry name" value="AdoMet_MTases"/>
    <property type="match status" value="1"/>
</dbReference>
<feature type="domain" description="O-methyltransferase dimerisation" evidence="6">
    <location>
        <begin position="13"/>
        <end position="87"/>
    </location>
</feature>
<evidence type="ECO:0000256" key="2">
    <source>
        <dbReference type="ARBA" id="ARBA00022679"/>
    </source>
</evidence>
<evidence type="ECO:0000313" key="7">
    <source>
        <dbReference type="EMBL" id="EDY16060.1"/>
    </source>
</evidence>
<dbReference type="InterPro" id="IPR016461">
    <property type="entry name" value="COMT-like"/>
</dbReference>
<proteinExistence type="predicted"/>
<feature type="domain" description="O-methyltransferase C-terminal" evidence="5">
    <location>
        <begin position="165"/>
        <end position="313"/>
    </location>
</feature>
<dbReference type="InterPro" id="IPR012967">
    <property type="entry name" value="COMT_dimerisation"/>
</dbReference>
<keyword evidence="3" id="KW-0949">S-adenosyl-L-methionine</keyword>
<dbReference type="eggNOG" id="COG2520">
    <property type="taxonomic scope" value="Bacteria"/>
</dbReference>
<dbReference type="AlphaFoldDB" id="B4DC13"/>
<dbReference type="EMBL" id="ABVL01000042">
    <property type="protein sequence ID" value="EDY16060.1"/>
    <property type="molecule type" value="Genomic_DNA"/>
</dbReference>
<keyword evidence="2 7" id="KW-0808">Transferase</keyword>
<dbReference type="Gene3D" id="3.40.50.150">
    <property type="entry name" value="Vaccinia Virus protein VP39"/>
    <property type="match status" value="1"/>
</dbReference>
<feature type="active site" description="Proton acceptor" evidence="4">
    <location>
        <position position="241"/>
    </location>
</feature>
<keyword evidence="8" id="KW-1185">Reference proteome</keyword>
<dbReference type="InterPro" id="IPR001077">
    <property type="entry name" value="COMT_C"/>
</dbReference>
<dbReference type="InParanoid" id="B4DC13"/>
<dbReference type="SUPFAM" id="SSF53335">
    <property type="entry name" value="S-adenosyl-L-methionine-dependent methyltransferases"/>
    <property type="match status" value="1"/>
</dbReference>
<dbReference type="InterPro" id="IPR029063">
    <property type="entry name" value="SAM-dependent_MTases_sf"/>
</dbReference>
<evidence type="ECO:0000259" key="6">
    <source>
        <dbReference type="Pfam" id="PF08100"/>
    </source>
</evidence>
<dbReference type="STRING" id="497964.CfE428DRAFT_6454"/>
<dbReference type="GO" id="GO:0008171">
    <property type="term" value="F:O-methyltransferase activity"/>
    <property type="evidence" value="ECO:0007669"/>
    <property type="project" value="InterPro"/>
</dbReference>
<accession>B4DC13</accession>
<dbReference type="GO" id="GO:0032259">
    <property type="term" value="P:methylation"/>
    <property type="evidence" value="ECO:0007669"/>
    <property type="project" value="UniProtKB-KW"/>
</dbReference>
<name>B4DC13_9BACT</name>
<evidence type="ECO:0000259" key="5">
    <source>
        <dbReference type="Pfam" id="PF00891"/>
    </source>
</evidence>
<dbReference type="Pfam" id="PF08100">
    <property type="entry name" value="Dimerisation"/>
    <property type="match status" value="1"/>
</dbReference>
<organism evidence="7 8">
    <name type="scientific">Chthoniobacter flavus Ellin428</name>
    <dbReference type="NCBI Taxonomy" id="497964"/>
    <lineage>
        <taxon>Bacteria</taxon>
        <taxon>Pseudomonadati</taxon>
        <taxon>Verrucomicrobiota</taxon>
        <taxon>Spartobacteria</taxon>
        <taxon>Chthoniobacterales</taxon>
        <taxon>Chthoniobacteraceae</taxon>
        <taxon>Chthoniobacter</taxon>
    </lineage>
</organism>
<sequence length="333" mass="35796">MSSASPSPQLYFDTINAFHKTEALKAALDLGLFTAIGRTPSTAAEIAARCECPERGIRILSDYLTVQGFLTKDGSHYALTLDSATFLDRNSPAYLGPSADFLLAPTLVEAFRDLTSTIRRGTPEVKSTTPEHPMWLDFARCMGPMMVGPARGIAALVPLDADRETKVLDISASHGTYGIAFAQQNPRAHLTALDWEPVLAITAENAKAAGIANRFSKIAGDAFTVDLGSDYDVVLVPNFLHHFNPADCTRFLRRVHAALRPGGRVVVVDFIPNEDRVTPPGSASFGLVMLSSTPEGDVYTFAEYSKMLADAGFHGFALHPLLPTTASAVIATK</sequence>
<dbReference type="PANTHER" id="PTHR43712:SF2">
    <property type="entry name" value="O-METHYLTRANSFERASE CICE"/>
    <property type="match status" value="1"/>
</dbReference>
<protein>
    <submittedName>
        <fullName evidence="7">Methyltransferase type 12</fullName>
    </submittedName>
</protein>
<dbReference type="PIRSF" id="PIRSF005739">
    <property type="entry name" value="O-mtase"/>
    <property type="match status" value="1"/>
</dbReference>
<comment type="caution">
    <text evidence="7">The sequence shown here is derived from an EMBL/GenBank/DDBJ whole genome shotgun (WGS) entry which is preliminary data.</text>
</comment>
<dbReference type="SUPFAM" id="SSF46785">
    <property type="entry name" value="Winged helix' DNA-binding domain"/>
    <property type="match status" value="1"/>
</dbReference>
<evidence type="ECO:0000313" key="8">
    <source>
        <dbReference type="Proteomes" id="UP000005824"/>
    </source>
</evidence>
<reference evidence="7 8" key="1">
    <citation type="journal article" date="2011" name="J. Bacteriol.">
        <title>Genome sequence of Chthoniobacter flavus Ellin428, an aerobic heterotrophic soil bacterium.</title>
        <authorList>
            <person name="Kant R."/>
            <person name="van Passel M.W."/>
            <person name="Palva A."/>
            <person name="Lucas S."/>
            <person name="Lapidus A."/>
            <person name="Glavina Del Rio T."/>
            <person name="Dalin E."/>
            <person name="Tice H."/>
            <person name="Bruce D."/>
            <person name="Goodwin L."/>
            <person name="Pitluck S."/>
            <person name="Larimer F.W."/>
            <person name="Land M.L."/>
            <person name="Hauser L."/>
            <person name="Sangwan P."/>
            <person name="de Vos W.M."/>
            <person name="Janssen P.H."/>
            <person name="Smidt H."/>
        </authorList>
    </citation>
    <scope>NUCLEOTIDE SEQUENCE [LARGE SCALE GENOMIC DNA]</scope>
    <source>
        <strain evidence="7 8">Ellin428</strain>
    </source>
</reference>
<dbReference type="InterPro" id="IPR036390">
    <property type="entry name" value="WH_DNA-bd_sf"/>
</dbReference>
<dbReference type="Pfam" id="PF00891">
    <property type="entry name" value="Methyltransf_2"/>
    <property type="match status" value="1"/>
</dbReference>
<dbReference type="Gene3D" id="1.20.5.840">
    <property type="entry name" value="hypothetical RNA methyltransferase"/>
    <property type="match status" value="1"/>
</dbReference>
<dbReference type="RefSeq" id="WP_006983771.1">
    <property type="nucleotide sequence ID" value="NZ_ABVL01000042.1"/>
</dbReference>
<dbReference type="Gene3D" id="1.10.10.10">
    <property type="entry name" value="Winged helix-like DNA-binding domain superfamily/Winged helix DNA-binding domain"/>
    <property type="match status" value="1"/>
</dbReference>